<evidence type="ECO:0000313" key="1">
    <source>
        <dbReference type="EMBL" id="MBF4763613.1"/>
    </source>
</evidence>
<dbReference type="EMBL" id="JADKPN010000005">
    <property type="protein sequence ID" value="MBF4763613.1"/>
    <property type="molecule type" value="Genomic_DNA"/>
</dbReference>
<sequence length="252" mass="27850">MDVHENRRSPRVAAQGASVLPPGADERIAGSGVMGLAFESGDYFSLRCMTPSFGDPYTAVWHRNPDEEWVVYTTTAPELSCERYIGAACAHPSVRTPIDVEWLDDWTLRVSVPGILEWTVALTTTPLTRAMSAAGRLMPHGMWVNRAVLAWMGRMAGPALGVGKVRLSGVMPNRQRFTAAPVEIWKVVESRATILDRDAGAPKPLPRQTRLGGFWLPQRGIFMCGFGHFENFDPERHVSAAAHNRELLTRTV</sequence>
<dbReference type="Proteomes" id="UP000640489">
    <property type="component" value="Unassembled WGS sequence"/>
</dbReference>
<keyword evidence="2" id="KW-1185">Reference proteome</keyword>
<evidence type="ECO:0000313" key="2">
    <source>
        <dbReference type="Proteomes" id="UP000640489"/>
    </source>
</evidence>
<protein>
    <submittedName>
        <fullName evidence="1">Uncharacterized protein</fullName>
    </submittedName>
</protein>
<name>A0A930VES2_9ACTN</name>
<proteinExistence type="predicted"/>
<gene>
    <name evidence="1" type="ORF">ISU07_10785</name>
</gene>
<accession>A0A930VES2</accession>
<organism evidence="1 2">
    <name type="scientific">Nocardioides islandensis</name>
    <dbReference type="NCBI Taxonomy" id="433663"/>
    <lineage>
        <taxon>Bacteria</taxon>
        <taxon>Bacillati</taxon>
        <taxon>Actinomycetota</taxon>
        <taxon>Actinomycetes</taxon>
        <taxon>Propionibacteriales</taxon>
        <taxon>Nocardioidaceae</taxon>
        <taxon>Nocardioides</taxon>
    </lineage>
</organism>
<dbReference type="AlphaFoldDB" id="A0A930VES2"/>
<reference evidence="1" key="1">
    <citation type="submission" date="2020-11" db="EMBL/GenBank/DDBJ databases">
        <title>Nocardioides sp. nov., isolated from Soil of Cynanchum wilfordii Hemsley rhizosphere.</title>
        <authorList>
            <person name="Lee J.-S."/>
            <person name="Suh M.K."/>
            <person name="Kim J.-S."/>
        </authorList>
    </citation>
    <scope>NUCLEOTIDE SEQUENCE</scope>
    <source>
        <strain evidence="1">KCTC 19275</strain>
    </source>
</reference>
<comment type="caution">
    <text evidence="1">The sequence shown here is derived from an EMBL/GenBank/DDBJ whole genome shotgun (WGS) entry which is preliminary data.</text>
</comment>